<keyword evidence="7" id="KW-0808">Transferase</keyword>
<organism evidence="7 8">
    <name type="scientific">Falsiruegeria mediterranea M17</name>
    <dbReference type="NCBI Taxonomy" id="1200281"/>
    <lineage>
        <taxon>Bacteria</taxon>
        <taxon>Pseudomonadati</taxon>
        <taxon>Pseudomonadota</taxon>
        <taxon>Alphaproteobacteria</taxon>
        <taxon>Rhodobacterales</taxon>
        <taxon>Roseobacteraceae</taxon>
        <taxon>Falsiruegeria</taxon>
    </lineage>
</organism>
<evidence type="ECO:0000313" key="8">
    <source>
        <dbReference type="Proteomes" id="UP000244898"/>
    </source>
</evidence>
<dbReference type="RefSeq" id="WP_108785660.1">
    <property type="nucleotide sequence ID" value="NZ_ONZG01000002.1"/>
</dbReference>
<gene>
    <name evidence="7" type="primary">clsC_1</name>
    <name evidence="7" type="ORF">TRM7615_00846</name>
</gene>
<comment type="function">
    <text evidence="1">Could be a virulence factor.</text>
</comment>
<proteinExistence type="predicted"/>
<evidence type="ECO:0000256" key="5">
    <source>
        <dbReference type="ARBA" id="ARBA00029594"/>
    </source>
</evidence>
<comment type="subcellular location">
    <subcellularLocation>
        <location evidence="2">Secreted</location>
    </subcellularLocation>
</comment>
<accession>A0A2R8C4M2</accession>
<keyword evidence="4" id="KW-0964">Secreted</keyword>
<dbReference type="OrthoDB" id="9814092at2"/>
<evidence type="ECO:0000256" key="4">
    <source>
        <dbReference type="ARBA" id="ARBA00022525"/>
    </source>
</evidence>
<evidence type="ECO:0000256" key="2">
    <source>
        <dbReference type="ARBA" id="ARBA00004613"/>
    </source>
</evidence>
<feature type="domain" description="PLD phosphodiesterase" evidence="6">
    <location>
        <begin position="400"/>
        <end position="426"/>
    </location>
</feature>
<dbReference type="GO" id="GO:0032049">
    <property type="term" value="P:cardiolipin biosynthetic process"/>
    <property type="evidence" value="ECO:0007669"/>
    <property type="project" value="UniProtKB-ARBA"/>
</dbReference>
<dbReference type="PANTHER" id="PTHR21248:SF12">
    <property type="entry name" value="CARDIOLIPIN SYNTHASE C"/>
    <property type="match status" value="1"/>
</dbReference>
<dbReference type="Proteomes" id="UP000244898">
    <property type="component" value="Unassembled WGS sequence"/>
</dbReference>
<dbReference type="GO" id="GO:0005576">
    <property type="term" value="C:extracellular region"/>
    <property type="evidence" value="ECO:0007669"/>
    <property type="project" value="UniProtKB-SubCell"/>
</dbReference>
<evidence type="ECO:0000256" key="3">
    <source>
        <dbReference type="ARBA" id="ARBA00018392"/>
    </source>
</evidence>
<dbReference type="CDD" id="cd09113">
    <property type="entry name" value="PLDc_ymdC_like_2"/>
    <property type="match status" value="1"/>
</dbReference>
<dbReference type="CDD" id="cd09111">
    <property type="entry name" value="PLDc_ymdC_like_1"/>
    <property type="match status" value="1"/>
</dbReference>
<dbReference type="PROSITE" id="PS51257">
    <property type="entry name" value="PROKAR_LIPOPROTEIN"/>
    <property type="match status" value="1"/>
</dbReference>
<dbReference type="SMART" id="SM00155">
    <property type="entry name" value="PLDc"/>
    <property type="match status" value="2"/>
</dbReference>
<reference evidence="8" key="1">
    <citation type="submission" date="2018-03" db="EMBL/GenBank/DDBJ databases">
        <authorList>
            <person name="Rodrigo-Torres L."/>
            <person name="Arahal R. D."/>
            <person name="Lucena T."/>
        </authorList>
    </citation>
    <scope>NUCLEOTIDE SEQUENCE [LARGE SCALE GENOMIC DNA]</scope>
    <source>
        <strain evidence="8">CECT 7615</strain>
    </source>
</reference>
<name>A0A2R8C4M2_9RHOB</name>
<evidence type="ECO:0000256" key="1">
    <source>
        <dbReference type="ARBA" id="ARBA00003145"/>
    </source>
</evidence>
<dbReference type="EMBL" id="ONZG01000002">
    <property type="protein sequence ID" value="SPJ27362.1"/>
    <property type="molecule type" value="Genomic_DNA"/>
</dbReference>
<feature type="domain" description="PLD phosphodiesterase" evidence="6">
    <location>
        <begin position="163"/>
        <end position="190"/>
    </location>
</feature>
<dbReference type="PANTHER" id="PTHR21248">
    <property type="entry name" value="CARDIOLIPIN SYNTHASE"/>
    <property type="match status" value="1"/>
</dbReference>
<dbReference type="InterPro" id="IPR001736">
    <property type="entry name" value="PLipase_D/transphosphatidylase"/>
</dbReference>
<evidence type="ECO:0000259" key="6">
    <source>
        <dbReference type="PROSITE" id="PS50035"/>
    </source>
</evidence>
<dbReference type="AlphaFoldDB" id="A0A2R8C4M2"/>
<protein>
    <recommendedName>
        <fullName evidence="3">Phospholipase D</fullName>
    </recommendedName>
    <alternativeName>
        <fullName evidence="5">Choline phosphatase</fullName>
    </alternativeName>
</protein>
<dbReference type="PROSITE" id="PS50035">
    <property type="entry name" value="PLD"/>
    <property type="match status" value="2"/>
</dbReference>
<dbReference type="GO" id="GO:0030572">
    <property type="term" value="F:phosphatidyltransferase activity"/>
    <property type="evidence" value="ECO:0007669"/>
    <property type="project" value="UniProtKB-ARBA"/>
</dbReference>
<dbReference type="Pfam" id="PF13091">
    <property type="entry name" value="PLDc_2"/>
    <property type="match status" value="2"/>
</dbReference>
<sequence length="508" mass="56364">MAQKSGSNRSVVIGAVLFFLQACTGAPLDQDTPVTQARLAPQSTLVTAARELSHGQAGFVPLSDGDQALGARLRLIEGAQDTLDLQYFLMKPDLGGALIADALLRAADRGVRVRFLLDDFFTTVDDGSLALVDAHDNIQVRIYNPAARPWPKPVGMALEFSRVNRRMHNKSFTADQAFAIIGGRNIADEYFQLNTSSEFADFDLLVVGPPVKEIGQAFDRYWNDGWAVPLSSLGQPATAQELREARVELTAELQPARQVYDDAVENRYIRQIGTSAVPLYRGRAELVVDPPKKLKQPVRGGPRPLAETLLARMRDAKREVILLTPYFVPEDYGARLLSDLAQRGVRVRIVTNSLAATNHPYVHAGYRRHRADLLKAGVELYELRADSLQELGLVPAESEIGVVMHTKLAVIDNTVFVGSLNLDPRSIKQNTELGLFMASQGFARDILIDLEQGLVDYTYRISLDDNERLQWRYEQPDLITVKQQEPGATFWKQLLVGITALLPVEQQL</sequence>
<keyword evidence="8" id="KW-1185">Reference proteome</keyword>
<evidence type="ECO:0000313" key="7">
    <source>
        <dbReference type="EMBL" id="SPJ27362.1"/>
    </source>
</evidence>
<dbReference type="SUPFAM" id="SSF56024">
    <property type="entry name" value="Phospholipase D/nuclease"/>
    <property type="match status" value="2"/>
</dbReference>
<dbReference type="Gene3D" id="3.30.870.10">
    <property type="entry name" value="Endonuclease Chain A"/>
    <property type="match status" value="2"/>
</dbReference>
<dbReference type="InterPro" id="IPR025202">
    <property type="entry name" value="PLD-like_dom"/>
</dbReference>